<sequence>MKSVHELFKEAYEEANYEENSRYSNCSREELVIEAEYLYQRLVNIIEYLDQGGTDIDVIRFEVMDGLYESRI</sequence>
<evidence type="ECO:0000313" key="2">
    <source>
        <dbReference type="Proteomes" id="UP000030554"/>
    </source>
</evidence>
<comment type="caution">
    <text evidence="1">The sequence shown here is derived from an EMBL/GenBank/DDBJ whole genome shotgun (WGS) entry which is preliminary data.</text>
</comment>
<proteinExistence type="predicted"/>
<name>A0A0A2ZZ25_9PAST</name>
<gene>
    <name evidence="1" type="ORF">IO48_04985</name>
</gene>
<organism evidence="1 2">
    <name type="scientific">Gallibacterium anatis 4895</name>
    <dbReference type="NCBI Taxonomy" id="1396510"/>
    <lineage>
        <taxon>Bacteria</taxon>
        <taxon>Pseudomonadati</taxon>
        <taxon>Pseudomonadota</taxon>
        <taxon>Gammaproteobacteria</taxon>
        <taxon>Pasteurellales</taxon>
        <taxon>Pasteurellaceae</taxon>
        <taxon>Gallibacterium</taxon>
    </lineage>
</organism>
<dbReference type="EMBL" id="JPJQ01000022">
    <property type="protein sequence ID" value="KGQ62291.1"/>
    <property type="molecule type" value="Genomic_DNA"/>
</dbReference>
<dbReference type="Proteomes" id="UP000030554">
    <property type="component" value="Unassembled WGS sequence"/>
</dbReference>
<dbReference type="AlphaFoldDB" id="A0A0A2ZZ25"/>
<protein>
    <submittedName>
        <fullName evidence="1">Uncharacterized protein</fullName>
    </submittedName>
</protein>
<evidence type="ECO:0000313" key="1">
    <source>
        <dbReference type="EMBL" id="KGQ62291.1"/>
    </source>
</evidence>
<accession>A0A0A2ZZ25</accession>
<reference evidence="1 2" key="1">
    <citation type="submission" date="2014-07" db="EMBL/GenBank/DDBJ databases">
        <title>Chaperone-usher fimbriae in a diverse selection of Gallibacterium genomes.</title>
        <authorList>
            <person name="Kudirkiene E."/>
            <person name="Bager R.J."/>
            <person name="Johnson T.J."/>
            <person name="Bojesen A.M."/>
        </authorList>
    </citation>
    <scope>NUCLEOTIDE SEQUENCE [LARGE SCALE GENOMIC DNA]</scope>
    <source>
        <strain evidence="1 2">4895</strain>
    </source>
</reference>